<dbReference type="InterPro" id="IPR036890">
    <property type="entry name" value="HATPase_C_sf"/>
</dbReference>
<dbReference type="Gene3D" id="3.30.1360.40">
    <property type="match status" value="1"/>
</dbReference>
<dbReference type="OrthoDB" id="276498at2759"/>
<protein>
    <recommendedName>
        <fullName evidence="13">DNA topoisomerase 2</fullName>
        <ecNumber evidence="13">5.6.2.2</ecNumber>
    </recommendedName>
</protein>
<sequence length="955" mass="109514">MEESIEKRYTKLTQLEHVLTRPDSYIGSVNQESLSSWVWDDTVRGIVNKTITYVPGMFKIFDEIIVNAADVYAREKFDKVKTTKSRINRITKISVTINTEKNYIEVYNNGAAIPVEIHQDYSIYVPELIFGQLLTSDNYNDSQDRYTGGRNGYGAKLANIFSTMFEVTIVDSKRKSKFYCKWRNNMTKKDDSIITPCLEPTDSVTVKFHPDFKKLNMPEKFNGDILSLLKKRVYDLAGTLDLDVYLNGSKININSFNEYVELYFQKYSGSKNKSIYERINPYWEVEITLSEGQFQQVSFVNNISTSKGGTHVNFILEPLIQSLLNKINSKNKKGLKLKSHHIKNHIFLFLNCRIVNPTFDSQTKEYMTLNMSYLSGSVFLSEKYILSVLKSSILETIKLWAITKEQVELKKLMKTGNRTSRKDTILGIPKLDDANDAGSKLSAECTLILTEGDSAKTSCIAGLSVVGRDKYGVFPLRGKLLNVRDASFKQLAENKEIQNILKIMGLEIGSSITNPSSLRYGSIMIMTDQDHDGSHIKGLIINLLQHFWPNLLKYNGFLKEFVTPIIKVTTRNNTISFFTLQQFEDWRVSLTPEVLARYKFKYYKGLGTSTTKEFQDYFSKIQDHQLEFVYEDPEDFESIDMAFNSKRAEDRRKWIQSFEEGTFLNHEIKRIRYKDFINKELVLFSRYDLERSIPNVIDGLKPAQRKVLFGAFKKNLTRNEMKVAQFASYVAEVSSYHHGEDSIAQTIVNMAQQFVGSNNLNLLEPCGQFGSRKEGGKDSSATRYIYTKLTEVCTYLFRSEDFPILEYCVDEGVSIEPKFYVPVIPNILVNGSEGIGTGWSSTIPNFNPKDIIANINAFLDEKPLKEMVPWYRGFIGRMERNDKSGFDSVGLIAETDENVFHISELPVKVWTQPYKEFIEDMLTANVTQAKAFDSYILCLNNKKFIIISPNNRNGL</sequence>
<dbReference type="PRINTS" id="PR00418">
    <property type="entry name" value="TPI2FAMILY"/>
</dbReference>
<evidence type="ECO:0000256" key="4">
    <source>
        <dbReference type="ARBA" id="ARBA00011080"/>
    </source>
</evidence>
<dbReference type="InterPro" id="IPR014721">
    <property type="entry name" value="Ribsml_uS5_D2-typ_fold_subgr"/>
</dbReference>
<comment type="catalytic activity">
    <reaction evidence="1 12 13">
        <text>ATP-dependent breakage, passage and rejoining of double-stranded DNA.</text>
        <dbReference type="EC" id="5.6.2.2"/>
    </reaction>
</comment>
<gene>
    <name evidence="17" type="primary">LOC113788657</name>
</gene>
<dbReference type="PANTHER" id="PTHR10169">
    <property type="entry name" value="DNA TOPOISOMERASE/GYRASE"/>
    <property type="match status" value="1"/>
</dbReference>
<dbReference type="Gene3D" id="3.40.50.670">
    <property type="match status" value="1"/>
</dbReference>
<keyword evidence="7 13" id="KW-0067">ATP-binding</keyword>
<evidence type="ECO:0000256" key="2">
    <source>
        <dbReference type="ARBA" id="ARBA00001913"/>
    </source>
</evidence>
<dbReference type="GO" id="GO:0000819">
    <property type="term" value="P:sister chromatid segregation"/>
    <property type="evidence" value="ECO:0007669"/>
    <property type="project" value="TreeGrafter"/>
</dbReference>
<feature type="domain" description="Topo IIA-type catalytic" evidence="15">
    <location>
        <begin position="693"/>
        <end position="955"/>
    </location>
</feature>
<dbReference type="InterPro" id="IPR001154">
    <property type="entry name" value="TopoII_euk"/>
</dbReference>
<dbReference type="InterPro" id="IPR013758">
    <property type="entry name" value="Topo_IIA_A/C_ab"/>
</dbReference>
<dbReference type="Pfam" id="PF00204">
    <property type="entry name" value="DNA_gyraseB"/>
    <property type="match status" value="1"/>
</dbReference>
<dbReference type="FunFam" id="3.40.50.670:FF:000001">
    <property type="entry name" value="DNA topoisomerase 2"/>
    <property type="match status" value="2"/>
</dbReference>
<evidence type="ECO:0000259" key="15">
    <source>
        <dbReference type="PROSITE" id="PS52040"/>
    </source>
</evidence>
<dbReference type="GO" id="GO:0005634">
    <property type="term" value="C:nucleus"/>
    <property type="evidence" value="ECO:0007669"/>
    <property type="project" value="TreeGrafter"/>
</dbReference>
<dbReference type="Pfam" id="PF01751">
    <property type="entry name" value="Toprim"/>
    <property type="match status" value="1"/>
</dbReference>
<dbReference type="InterPro" id="IPR018522">
    <property type="entry name" value="TopoIIA_CS"/>
</dbReference>
<evidence type="ECO:0000256" key="11">
    <source>
        <dbReference type="ARBA" id="ARBA00023235"/>
    </source>
</evidence>
<evidence type="ECO:0000256" key="13">
    <source>
        <dbReference type="RuleBase" id="RU362094"/>
    </source>
</evidence>
<dbReference type="GO" id="GO:0006265">
    <property type="term" value="P:DNA topological change"/>
    <property type="evidence" value="ECO:0007669"/>
    <property type="project" value="UniProtKB-UniRule"/>
</dbReference>
<comment type="cofactor">
    <cofactor evidence="2">
        <name>Ca(2+)</name>
        <dbReference type="ChEBI" id="CHEBI:29108"/>
    </cofactor>
</comment>
<dbReference type="Gene3D" id="3.30.565.10">
    <property type="entry name" value="Histidine kinase-like ATPase, C-terminal domain"/>
    <property type="match status" value="1"/>
</dbReference>
<evidence type="ECO:0000256" key="9">
    <source>
        <dbReference type="ARBA" id="ARBA00023029"/>
    </source>
</evidence>
<keyword evidence="8" id="KW-0460">Magnesium</keyword>
<dbReference type="PROSITE" id="PS52040">
    <property type="entry name" value="TOPO_IIA"/>
    <property type="match status" value="1"/>
</dbReference>
<proteinExistence type="inferred from homology"/>
<dbReference type="PROSITE" id="PS00177">
    <property type="entry name" value="TOPOISOMERASE_II"/>
    <property type="match status" value="1"/>
</dbReference>
<dbReference type="InterPro" id="IPR050634">
    <property type="entry name" value="DNA_Topoisomerase_II"/>
</dbReference>
<dbReference type="SUPFAM" id="SSF54211">
    <property type="entry name" value="Ribosomal protein S5 domain 2-like"/>
    <property type="match status" value="1"/>
</dbReference>
<dbReference type="GO" id="GO:0005524">
    <property type="term" value="F:ATP binding"/>
    <property type="evidence" value="ECO:0007669"/>
    <property type="project" value="UniProtKB-UniRule"/>
</dbReference>
<reference evidence="17" key="1">
    <citation type="submission" date="2025-08" db="UniProtKB">
        <authorList>
            <consortium name="RefSeq"/>
        </authorList>
    </citation>
    <scope>IDENTIFICATION</scope>
    <source>
        <strain evidence="17">Airmid</strain>
    </source>
</reference>
<dbReference type="Pfam" id="PF16898">
    <property type="entry name" value="TOPRIM_C"/>
    <property type="match status" value="1"/>
</dbReference>
<evidence type="ECO:0000256" key="7">
    <source>
        <dbReference type="ARBA" id="ARBA00022840"/>
    </source>
</evidence>
<dbReference type="CDD" id="cd03365">
    <property type="entry name" value="TOPRIM_TopoIIA"/>
    <property type="match status" value="1"/>
</dbReference>
<dbReference type="KEGG" id="dpte:113788657"/>
<dbReference type="InterPro" id="IPR013760">
    <property type="entry name" value="Topo_IIA-like_dom_sf"/>
</dbReference>
<dbReference type="Gene3D" id="3.90.199.10">
    <property type="entry name" value="Topoisomerase II, domain 5"/>
    <property type="match status" value="1"/>
</dbReference>
<dbReference type="InterPro" id="IPR013506">
    <property type="entry name" value="Topo_IIA_bsu_dom2"/>
</dbReference>
<dbReference type="InParanoid" id="A0A6P6XLS5"/>
<dbReference type="GO" id="GO:0046872">
    <property type="term" value="F:metal ion binding"/>
    <property type="evidence" value="ECO:0007669"/>
    <property type="project" value="UniProtKB-KW"/>
</dbReference>
<feature type="active site" description="O-(5'-phospho-DNA)-tyrosine intermediate" evidence="12">
    <location>
        <position position="784"/>
    </location>
</feature>
<evidence type="ECO:0000259" key="14">
    <source>
        <dbReference type="PROSITE" id="PS50880"/>
    </source>
</evidence>
<dbReference type="SUPFAM" id="SSF55874">
    <property type="entry name" value="ATPase domain of HSP90 chaperone/DNA topoisomerase II/histidine kinase"/>
    <property type="match status" value="1"/>
</dbReference>
<comment type="function">
    <text evidence="13">Control of topological states of DNA by transient breakage and subsequent rejoining of DNA strands. Topoisomerase II makes double-strand breaks.</text>
</comment>
<dbReference type="CDD" id="cd03481">
    <property type="entry name" value="TopoIIA_Trans_ScTopoIIA"/>
    <property type="match status" value="1"/>
</dbReference>
<dbReference type="RefSeq" id="XP_027193921.1">
    <property type="nucleotide sequence ID" value="XM_027338120.1"/>
</dbReference>
<feature type="domain" description="Toprim" evidence="14">
    <location>
        <begin position="445"/>
        <end position="559"/>
    </location>
</feature>
<keyword evidence="11 12" id="KW-0413">Isomerase</keyword>
<dbReference type="Pfam" id="PF00521">
    <property type="entry name" value="DNA_topoisoIV"/>
    <property type="match status" value="1"/>
</dbReference>
<keyword evidence="5" id="KW-0479">Metal-binding</keyword>
<comment type="cofactor">
    <cofactor evidence="3">
        <name>Mg(2+)</name>
        <dbReference type="ChEBI" id="CHEBI:18420"/>
    </cofactor>
</comment>
<evidence type="ECO:0000313" key="16">
    <source>
        <dbReference type="Proteomes" id="UP000515146"/>
    </source>
</evidence>
<dbReference type="Gene3D" id="3.30.1490.30">
    <property type="match status" value="1"/>
</dbReference>
<dbReference type="PROSITE" id="PS50880">
    <property type="entry name" value="TOPRIM"/>
    <property type="match status" value="1"/>
</dbReference>
<dbReference type="InterPro" id="IPR031660">
    <property type="entry name" value="TOPRIM_C"/>
</dbReference>
<name>A0A6P6XLS5_DERPT</name>
<organism evidence="16 17">
    <name type="scientific">Dermatophagoides pteronyssinus</name>
    <name type="common">European house dust mite</name>
    <dbReference type="NCBI Taxonomy" id="6956"/>
    <lineage>
        <taxon>Eukaryota</taxon>
        <taxon>Metazoa</taxon>
        <taxon>Ecdysozoa</taxon>
        <taxon>Arthropoda</taxon>
        <taxon>Chelicerata</taxon>
        <taxon>Arachnida</taxon>
        <taxon>Acari</taxon>
        <taxon>Acariformes</taxon>
        <taxon>Sarcoptiformes</taxon>
        <taxon>Astigmata</taxon>
        <taxon>Psoroptidia</taxon>
        <taxon>Analgoidea</taxon>
        <taxon>Pyroglyphidae</taxon>
        <taxon>Dermatophagoidinae</taxon>
        <taxon>Dermatophagoides</taxon>
    </lineage>
</organism>
<dbReference type="AlphaFoldDB" id="A0A6P6XLS5"/>
<dbReference type="InterPro" id="IPR013759">
    <property type="entry name" value="Topo_IIA_B_C"/>
</dbReference>
<dbReference type="InterPro" id="IPR002205">
    <property type="entry name" value="Topo_IIA_dom_A"/>
</dbReference>
<evidence type="ECO:0000256" key="12">
    <source>
        <dbReference type="PROSITE-ProRule" id="PRU01384"/>
    </source>
</evidence>
<dbReference type="SMART" id="SM00434">
    <property type="entry name" value="TOP4c"/>
    <property type="match status" value="1"/>
</dbReference>
<dbReference type="Gene3D" id="3.30.230.10">
    <property type="match status" value="1"/>
</dbReference>
<dbReference type="InterPro" id="IPR034157">
    <property type="entry name" value="TOPRIM_TopoII"/>
</dbReference>
<dbReference type="InterPro" id="IPR001241">
    <property type="entry name" value="Topo_IIA"/>
</dbReference>
<dbReference type="InterPro" id="IPR020568">
    <property type="entry name" value="Ribosomal_Su5_D2-typ_SF"/>
</dbReference>
<evidence type="ECO:0000256" key="1">
    <source>
        <dbReference type="ARBA" id="ARBA00000185"/>
    </source>
</evidence>
<evidence type="ECO:0000256" key="5">
    <source>
        <dbReference type="ARBA" id="ARBA00022723"/>
    </source>
</evidence>
<keyword evidence="6 13" id="KW-0547">Nucleotide-binding</keyword>
<dbReference type="GO" id="GO:0000712">
    <property type="term" value="P:resolution of meiotic recombination intermediates"/>
    <property type="evidence" value="ECO:0007669"/>
    <property type="project" value="TreeGrafter"/>
</dbReference>
<accession>A0A6P6XLS5</accession>
<dbReference type="OMA" id="HPIKKKT"/>
<dbReference type="GO" id="GO:0003677">
    <property type="term" value="F:DNA binding"/>
    <property type="evidence" value="ECO:0007669"/>
    <property type="project" value="UniProtKB-UniRule"/>
</dbReference>
<dbReference type="SUPFAM" id="SSF56719">
    <property type="entry name" value="Type II DNA topoisomerase"/>
    <property type="match status" value="1"/>
</dbReference>
<comment type="similarity">
    <text evidence="4 13">Belongs to the type II topoisomerase family.</text>
</comment>
<keyword evidence="16" id="KW-1185">Reference proteome</keyword>
<dbReference type="SMART" id="SM00433">
    <property type="entry name" value="TOP2c"/>
    <property type="match status" value="1"/>
</dbReference>
<keyword evidence="9 12" id="KW-0799">Topoisomerase</keyword>
<comment type="subunit">
    <text evidence="13">Homodimer.</text>
</comment>
<dbReference type="PRINTS" id="PR01158">
    <property type="entry name" value="TOPISMRASEII"/>
</dbReference>
<evidence type="ECO:0000256" key="6">
    <source>
        <dbReference type="ARBA" id="ARBA00022741"/>
    </source>
</evidence>
<evidence type="ECO:0000256" key="3">
    <source>
        <dbReference type="ARBA" id="ARBA00001946"/>
    </source>
</evidence>
<evidence type="ECO:0000256" key="8">
    <source>
        <dbReference type="ARBA" id="ARBA00022842"/>
    </source>
</evidence>
<dbReference type="FunFam" id="3.90.199.10:FF:000002">
    <property type="entry name" value="DNA topoisomerase 2"/>
    <property type="match status" value="1"/>
</dbReference>
<dbReference type="GO" id="GO:0003918">
    <property type="term" value="F:DNA topoisomerase type II (double strand cut, ATP-hydrolyzing) activity"/>
    <property type="evidence" value="ECO:0007669"/>
    <property type="project" value="UniProtKB-UniRule"/>
</dbReference>
<dbReference type="Proteomes" id="UP000515146">
    <property type="component" value="Unplaced"/>
</dbReference>
<dbReference type="InterPro" id="IPR006171">
    <property type="entry name" value="TOPRIM_dom"/>
</dbReference>
<keyword evidence="10 12" id="KW-0238">DNA-binding</keyword>
<evidence type="ECO:0000256" key="10">
    <source>
        <dbReference type="ARBA" id="ARBA00023125"/>
    </source>
</evidence>
<dbReference type="EC" id="5.6.2.2" evidence="13"/>
<evidence type="ECO:0000313" key="17">
    <source>
        <dbReference type="RefSeq" id="XP_027193921.1"/>
    </source>
</evidence>
<dbReference type="PANTHER" id="PTHR10169:SF38">
    <property type="entry name" value="DNA TOPOISOMERASE 2"/>
    <property type="match status" value="1"/>
</dbReference>